<dbReference type="Proteomes" id="UP001056384">
    <property type="component" value="Chromosome 4"/>
</dbReference>
<sequence>MTASKQRARKQRLSKNAQLRQDLTDRKKLNTQEQKLRKKSERIKEQQARAAQHTQF</sequence>
<protein>
    <submittedName>
        <fullName evidence="2">Uncharacterized protein</fullName>
    </submittedName>
</protein>
<keyword evidence="3" id="KW-1185">Reference proteome</keyword>
<evidence type="ECO:0000313" key="3">
    <source>
        <dbReference type="Proteomes" id="UP001056384"/>
    </source>
</evidence>
<gene>
    <name evidence="2" type="ORF">Slin15195_G059750</name>
</gene>
<name>A0A9Q9AVL5_9PEZI</name>
<evidence type="ECO:0000313" key="2">
    <source>
        <dbReference type="EMBL" id="USW52656.1"/>
    </source>
</evidence>
<proteinExistence type="predicted"/>
<dbReference type="AlphaFoldDB" id="A0A9Q9AVL5"/>
<accession>A0A9Q9AVL5</accession>
<feature type="region of interest" description="Disordered" evidence="1">
    <location>
        <begin position="1"/>
        <end position="56"/>
    </location>
</feature>
<reference evidence="2" key="1">
    <citation type="submission" date="2022-06" db="EMBL/GenBank/DDBJ databases">
        <title>Complete genome sequences of two strains of the flax pathogen Septoria linicola.</title>
        <authorList>
            <person name="Lapalu N."/>
            <person name="Simon A."/>
            <person name="Demenou B."/>
            <person name="Paumier D."/>
            <person name="Guillot M.-P."/>
            <person name="Gout L."/>
            <person name="Valade R."/>
        </authorList>
    </citation>
    <scope>NUCLEOTIDE SEQUENCE</scope>
    <source>
        <strain evidence="2">SE15195</strain>
    </source>
</reference>
<dbReference type="EMBL" id="CP099421">
    <property type="protein sequence ID" value="USW52656.1"/>
    <property type="molecule type" value="Genomic_DNA"/>
</dbReference>
<feature type="compositionally biased region" description="Basic residues" evidence="1">
    <location>
        <begin position="1"/>
        <end position="13"/>
    </location>
</feature>
<organism evidence="2 3">
    <name type="scientific">Septoria linicola</name>
    <dbReference type="NCBI Taxonomy" id="215465"/>
    <lineage>
        <taxon>Eukaryota</taxon>
        <taxon>Fungi</taxon>
        <taxon>Dikarya</taxon>
        <taxon>Ascomycota</taxon>
        <taxon>Pezizomycotina</taxon>
        <taxon>Dothideomycetes</taxon>
        <taxon>Dothideomycetidae</taxon>
        <taxon>Mycosphaerellales</taxon>
        <taxon>Mycosphaerellaceae</taxon>
        <taxon>Septoria</taxon>
    </lineage>
</organism>
<evidence type="ECO:0000256" key="1">
    <source>
        <dbReference type="SAM" id="MobiDB-lite"/>
    </source>
</evidence>